<keyword evidence="3" id="KW-1185">Reference proteome</keyword>
<dbReference type="Proteomes" id="UP000800096">
    <property type="component" value="Unassembled WGS sequence"/>
</dbReference>
<feature type="region of interest" description="Disordered" evidence="1">
    <location>
        <begin position="189"/>
        <end position="209"/>
    </location>
</feature>
<evidence type="ECO:0000256" key="1">
    <source>
        <dbReference type="SAM" id="MobiDB-lite"/>
    </source>
</evidence>
<name>A0A6A5QUY5_AMPQU</name>
<evidence type="ECO:0000313" key="2">
    <source>
        <dbReference type="EMBL" id="KAF1919179.1"/>
    </source>
</evidence>
<sequence>MSGASSASSFWAQKSREVKTSVSPRPIVAEPPKPNGAAGHAKPRIVLKGRTRMTNGASGTSTPKKPNWADSDDDDDFITSFSTKKDSRLATLEGEMVTQNARVESLEATVSTKDARIAQLEDMVEEKNHRIGALEGVVDVKDAAIEELKAGSRAQFLYVQELVAEVDEKSRRIEHLETELDNKGARIRELEEGSESETQVSVGMAPDSDTSVGVNVDKVVQIEEATVQEATVQEATVQKATVQEATVQEATPAAGPAINDSKFPKMWSPNMSKKAAPVEKPKVLKMALDMSKFGKKKPAPTLKKREYSVHKNFPAPARGQSTKHRAKTDVIPKFQPDKDIRHMSHAERVLYANGPAIAIMLGTTKLATLPKFVLMQCSAKAYQYFTDHPDATSITYPAGSMDADSAKAHLQWMDEMTYQGRVYSITLNGDEKFDTKNLKICQAARVMGLNNTYVGHFTKVLCDRVRSANPSMSFFALICELAQPANDPIFDCLANNIINQQLSKNSKNAEDLEKLAEKYPLLKEKMAKIGQRVKDSRAGDQRRGTPTIII</sequence>
<evidence type="ECO:0000313" key="3">
    <source>
        <dbReference type="Proteomes" id="UP000800096"/>
    </source>
</evidence>
<dbReference type="AlphaFoldDB" id="A0A6A5QUY5"/>
<dbReference type="EMBL" id="ML979133">
    <property type="protein sequence ID" value="KAF1919179.1"/>
    <property type="molecule type" value="Genomic_DNA"/>
</dbReference>
<feature type="region of interest" description="Disordered" evidence="1">
    <location>
        <begin position="254"/>
        <end position="278"/>
    </location>
</feature>
<protein>
    <submittedName>
        <fullName evidence="2">Uncharacterized protein</fullName>
    </submittedName>
</protein>
<organism evidence="2 3">
    <name type="scientific">Ampelomyces quisqualis</name>
    <name type="common">Powdery mildew agent</name>
    <dbReference type="NCBI Taxonomy" id="50730"/>
    <lineage>
        <taxon>Eukaryota</taxon>
        <taxon>Fungi</taxon>
        <taxon>Dikarya</taxon>
        <taxon>Ascomycota</taxon>
        <taxon>Pezizomycotina</taxon>
        <taxon>Dothideomycetes</taxon>
        <taxon>Pleosporomycetidae</taxon>
        <taxon>Pleosporales</taxon>
        <taxon>Pleosporineae</taxon>
        <taxon>Phaeosphaeriaceae</taxon>
        <taxon>Ampelomyces</taxon>
    </lineage>
</organism>
<reference evidence="2" key="1">
    <citation type="journal article" date="2020" name="Stud. Mycol.">
        <title>101 Dothideomycetes genomes: a test case for predicting lifestyles and emergence of pathogens.</title>
        <authorList>
            <person name="Haridas S."/>
            <person name="Albert R."/>
            <person name="Binder M."/>
            <person name="Bloem J."/>
            <person name="Labutti K."/>
            <person name="Salamov A."/>
            <person name="Andreopoulos B."/>
            <person name="Baker S."/>
            <person name="Barry K."/>
            <person name="Bills G."/>
            <person name="Bluhm B."/>
            <person name="Cannon C."/>
            <person name="Castanera R."/>
            <person name="Culley D."/>
            <person name="Daum C."/>
            <person name="Ezra D."/>
            <person name="Gonzalez J."/>
            <person name="Henrissat B."/>
            <person name="Kuo A."/>
            <person name="Liang C."/>
            <person name="Lipzen A."/>
            <person name="Lutzoni F."/>
            <person name="Magnuson J."/>
            <person name="Mondo S."/>
            <person name="Nolan M."/>
            <person name="Ohm R."/>
            <person name="Pangilinan J."/>
            <person name="Park H.-J."/>
            <person name="Ramirez L."/>
            <person name="Alfaro M."/>
            <person name="Sun H."/>
            <person name="Tritt A."/>
            <person name="Yoshinaga Y."/>
            <person name="Zwiers L.-H."/>
            <person name="Turgeon B."/>
            <person name="Goodwin S."/>
            <person name="Spatafora J."/>
            <person name="Crous P."/>
            <person name="Grigoriev I."/>
        </authorList>
    </citation>
    <scope>NUCLEOTIDE SEQUENCE</scope>
    <source>
        <strain evidence="2">HMLAC05119</strain>
    </source>
</reference>
<gene>
    <name evidence="2" type="ORF">BDU57DRAFT_568385</name>
</gene>
<dbReference type="OrthoDB" id="3776185at2759"/>
<proteinExistence type="predicted"/>
<accession>A0A6A5QUY5</accession>
<feature type="compositionally biased region" description="Polar residues" evidence="1">
    <location>
        <begin position="1"/>
        <end position="12"/>
    </location>
</feature>
<feature type="region of interest" description="Disordered" evidence="1">
    <location>
        <begin position="1"/>
        <end position="74"/>
    </location>
</feature>
<feature type="compositionally biased region" description="Polar residues" evidence="1">
    <location>
        <begin position="52"/>
        <end position="64"/>
    </location>
</feature>
<feature type="compositionally biased region" description="Basic residues" evidence="1">
    <location>
        <begin position="41"/>
        <end position="51"/>
    </location>
</feature>
<dbReference type="Gene3D" id="1.20.5.340">
    <property type="match status" value="1"/>
</dbReference>